<dbReference type="EMBL" id="UINC01095980">
    <property type="protein sequence ID" value="SVC52485.1"/>
    <property type="molecule type" value="Genomic_DNA"/>
</dbReference>
<evidence type="ECO:0000313" key="1">
    <source>
        <dbReference type="EMBL" id="SVC52485.1"/>
    </source>
</evidence>
<dbReference type="AlphaFoldDB" id="A0A382MWJ3"/>
<organism evidence="1">
    <name type="scientific">marine metagenome</name>
    <dbReference type="NCBI Taxonomy" id="408172"/>
    <lineage>
        <taxon>unclassified sequences</taxon>
        <taxon>metagenomes</taxon>
        <taxon>ecological metagenomes</taxon>
    </lineage>
</organism>
<accession>A0A382MWJ3</accession>
<proteinExistence type="predicted"/>
<sequence>MIKNFFPLKTGSIASDEYFKNLAVW</sequence>
<reference evidence="1" key="1">
    <citation type="submission" date="2018-05" db="EMBL/GenBank/DDBJ databases">
        <authorList>
            <person name="Lanie J.A."/>
            <person name="Ng W.-L."/>
            <person name="Kazmierczak K.M."/>
            <person name="Andrzejewski T.M."/>
            <person name="Davidsen T.M."/>
            <person name="Wayne K.J."/>
            <person name="Tettelin H."/>
            <person name="Glass J.I."/>
            <person name="Rusch D."/>
            <person name="Podicherti R."/>
            <person name="Tsui H.-C.T."/>
            <person name="Winkler M.E."/>
        </authorList>
    </citation>
    <scope>NUCLEOTIDE SEQUENCE</scope>
</reference>
<name>A0A382MWJ3_9ZZZZ</name>
<feature type="non-terminal residue" evidence="1">
    <location>
        <position position="25"/>
    </location>
</feature>
<gene>
    <name evidence="1" type="ORF">METZ01_LOCUS305339</name>
</gene>
<protein>
    <submittedName>
        <fullName evidence="1">Uncharacterized protein</fullName>
    </submittedName>
</protein>